<sequence length="110" mass="12300">MYCLVQFNPTITGFKKKEAATGFKIKYINHKRTPRVTAQTSNSSIQHPTLARASDWRLPHPETSPGHVPGTRDKTDQILVPVPNNYPVVRLLRRPNEGADLLIRVQASGS</sequence>
<comment type="caution">
    <text evidence="2">The sequence shown here is derived from an EMBL/GenBank/DDBJ whole genome shotgun (WGS) entry which is preliminary data.</text>
</comment>
<feature type="region of interest" description="Disordered" evidence="1">
    <location>
        <begin position="34"/>
        <end position="79"/>
    </location>
</feature>
<keyword evidence="3" id="KW-1185">Reference proteome</keyword>
<proteinExistence type="predicted"/>
<reference evidence="2" key="1">
    <citation type="journal article" date="2023" name="G3 (Bethesda)">
        <title>A reference genome for the long-term kleptoplast-retaining sea slug Elysia crispata morphotype clarki.</title>
        <authorList>
            <person name="Eastman K.E."/>
            <person name="Pendleton A.L."/>
            <person name="Shaikh M.A."/>
            <person name="Suttiyut T."/>
            <person name="Ogas R."/>
            <person name="Tomko P."/>
            <person name="Gavelis G."/>
            <person name="Widhalm J.R."/>
            <person name="Wisecaver J.H."/>
        </authorList>
    </citation>
    <scope>NUCLEOTIDE SEQUENCE</scope>
    <source>
        <strain evidence="2">ECLA1</strain>
    </source>
</reference>
<organism evidence="2 3">
    <name type="scientific">Elysia crispata</name>
    <name type="common">lettuce slug</name>
    <dbReference type="NCBI Taxonomy" id="231223"/>
    <lineage>
        <taxon>Eukaryota</taxon>
        <taxon>Metazoa</taxon>
        <taxon>Spiralia</taxon>
        <taxon>Lophotrochozoa</taxon>
        <taxon>Mollusca</taxon>
        <taxon>Gastropoda</taxon>
        <taxon>Heterobranchia</taxon>
        <taxon>Euthyneura</taxon>
        <taxon>Panpulmonata</taxon>
        <taxon>Sacoglossa</taxon>
        <taxon>Placobranchoidea</taxon>
        <taxon>Plakobranchidae</taxon>
        <taxon>Elysia</taxon>
    </lineage>
</organism>
<feature type="compositionally biased region" description="Polar residues" evidence="1">
    <location>
        <begin position="36"/>
        <end position="47"/>
    </location>
</feature>
<evidence type="ECO:0000313" key="2">
    <source>
        <dbReference type="EMBL" id="KAK3757216.1"/>
    </source>
</evidence>
<dbReference type="Proteomes" id="UP001283361">
    <property type="component" value="Unassembled WGS sequence"/>
</dbReference>
<dbReference type="EMBL" id="JAWDGP010005399">
    <property type="protein sequence ID" value="KAK3757216.1"/>
    <property type="molecule type" value="Genomic_DNA"/>
</dbReference>
<evidence type="ECO:0000256" key="1">
    <source>
        <dbReference type="SAM" id="MobiDB-lite"/>
    </source>
</evidence>
<name>A0AAE1D4M4_9GAST</name>
<dbReference type="AlphaFoldDB" id="A0AAE1D4M4"/>
<accession>A0AAE1D4M4</accession>
<protein>
    <submittedName>
        <fullName evidence="2">Uncharacterized protein</fullName>
    </submittedName>
</protein>
<evidence type="ECO:0000313" key="3">
    <source>
        <dbReference type="Proteomes" id="UP001283361"/>
    </source>
</evidence>
<gene>
    <name evidence="2" type="ORF">RRG08_047407</name>
</gene>